<dbReference type="Pfam" id="PF26363">
    <property type="entry name" value="Phospholipase-like"/>
    <property type="match status" value="1"/>
</dbReference>
<evidence type="ECO:0000313" key="4">
    <source>
        <dbReference type="Proteomes" id="UP001199206"/>
    </source>
</evidence>
<dbReference type="InterPro" id="IPR029058">
    <property type="entry name" value="AB_hydrolase_fold"/>
</dbReference>
<keyword evidence="4" id="KW-1185">Reference proteome</keyword>
<comment type="caution">
    <text evidence="3">The sequence shown here is derived from an EMBL/GenBank/DDBJ whole genome shotgun (WGS) entry which is preliminary data.</text>
</comment>
<dbReference type="SUPFAM" id="SSF47090">
    <property type="entry name" value="PGBD-like"/>
    <property type="match status" value="1"/>
</dbReference>
<name>A0ABS8HF49_9XANT</name>
<evidence type="ECO:0000256" key="1">
    <source>
        <dbReference type="SAM" id="MobiDB-lite"/>
    </source>
</evidence>
<sequence length="938" mass="99213">MHALADHQQQRAILEQLRTSSDPQARQQAEKLQTLYHDREMAGLSDDVYDSAKGEGQPGAGWIRASEHLNKLREYAPQLNMTDDQIKELLRPKESGFRAEIYLPDPAILGPGYKPTVAYKGSAGEVLTPDGLRPTGSEDFVANNFPQSVGLRTDYYDRAMRLAAALKDQKLDFEITGHSLGGGMASAAAAVTGMRTTTFNAAGLHPLTAQRFAQENGLPVYDPGHSVIAYQVTGEVLNDGIQQNIHRLDAFRRAELGAVLKETCTVLDELPQGKALLASQLDATLPAHAQPAAHAFLDRLQHGNTAQLLRELPLAAGQMQPLLAAKQHAADGQGIVDRPARLSLRDVSNFAGPALDALHATSQGVRVGRGLGGVVAESGHVAGQALDAAGDLAQRAAQAAAQVRQATTQQLGAAAGDGMEQAGALAAQGRQALGQVQAGAARLQGQAQGEAASLGAAALRGLGGMLPQALDAQLNAQAERLAQAGAAAEQRGQNQATQRLNEAADDARQIRQRGHETGQALGTAASQVGQAEHASWTAAGAQANALLDTAGRYAGAASALAPEIYAKQAGVATAAVATYATHNPTTPQGLFNLVRTGEFAGKLGQSLDEATERHLMTETVVPILDALIQDVERKARAQAAPDQAQAQGAALGPGDRGAGVQALQASLIQLGINERIKTPMDINGFYDQPTQRGVQAFQLMHGMDDVNGIADHHTLAAVQQQAGVAVAQRDMVPQHSAPASHDTAATAVAASVANASERAQPDLAAQHQQQSLEQQRHWQLHREQTEQQEHARLAEQENADTQREQATVGSDHGRQSPGLLAFSDPAHPGHALYADVKNRLDAKGTPLPEDRLTQVTAAVYIDGFRPGWSGRVDVVNENFFAQNYDDITKRVNMPLTGTAPSVQESMQQVQAHALETVRQQEAIAHASRDQPTPPGPVI</sequence>
<dbReference type="InterPro" id="IPR036365">
    <property type="entry name" value="PGBD-like_sf"/>
</dbReference>
<dbReference type="Proteomes" id="UP001199206">
    <property type="component" value="Unassembled WGS sequence"/>
</dbReference>
<dbReference type="RefSeq" id="WP_029221271.1">
    <property type="nucleotide sequence ID" value="NZ_CAWLZN010000001.1"/>
</dbReference>
<dbReference type="Pfam" id="PF01471">
    <property type="entry name" value="PG_binding_1"/>
    <property type="match status" value="1"/>
</dbReference>
<dbReference type="SUPFAM" id="SSF53474">
    <property type="entry name" value="alpha/beta-Hydrolases"/>
    <property type="match status" value="1"/>
</dbReference>
<proteinExistence type="predicted"/>
<evidence type="ECO:0000313" key="3">
    <source>
        <dbReference type="EMBL" id="MCC4620809.1"/>
    </source>
</evidence>
<accession>A0ABS8HF49</accession>
<gene>
    <name evidence="3" type="ORF">LL965_12195</name>
</gene>
<organism evidence="3 4">
    <name type="scientific">Xanthomonas cassavae CFBP 4642</name>
    <dbReference type="NCBI Taxonomy" id="1219375"/>
    <lineage>
        <taxon>Bacteria</taxon>
        <taxon>Pseudomonadati</taxon>
        <taxon>Pseudomonadota</taxon>
        <taxon>Gammaproteobacteria</taxon>
        <taxon>Lysobacterales</taxon>
        <taxon>Lysobacteraceae</taxon>
        <taxon>Xanthomonas</taxon>
    </lineage>
</organism>
<reference evidence="3 4" key="1">
    <citation type="submission" date="2021-10" db="EMBL/GenBank/DDBJ databases">
        <title>Genome sequencing of Xanthomonas strains from NCPPB.</title>
        <authorList>
            <person name="Hussein R."/>
            <person name="Harrison J."/>
            <person name="Studholme D.J."/>
            <person name="Vicente J."/>
            <person name="Grant M."/>
        </authorList>
    </citation>
    <scope>NUCLEOTIDE SEQUENCE [LARGE SCALE GENOMIC DNA]</scope>
    <source>
        <strain evidence="3 4">NCPPB 101</strain>
    </source>
</reference>
<protein>
    <submittedName>
        <fullName evidence="3">Peptidoglycan-binding protein</fullName>
    </submittedName>
</protein>
<feature type="domain" description="Peptidoglycan binding-like" evidence="2">
    <location>
        <begin position="656"/>
        <end position="717"/>
    </location>
</feature>
<evidence type="ECO:0000259" key="2">
    <source>
        <dbReference type="Pfam" id="PF01471"/>
    </source>
</evidence>
<dbReference type="InterPro" id="IPR036366">
    <property type="entry name" value="PGBDSf"/>
</dbReference>
<dbReference type="InterPro" id="IPR002477">
    <property type="entry name" value="Peptidoglycan-bd-like"/>
</dbReference>
<dbReference type="Gene3D" id="1.10.101.10">
    <property type="entry name" value="PGBD-like superfamily/PGBD"/>
    <property type="match status" value="1"/>
</dbReference>
<feature type="compositionally biased region" description="Basic and acidic residues" evidence="1">
    <location>
        <begin position="774"/>
        <end position="803"/>
    </location>
</feature>
<dbReference type="EMBL" id="JAJGQJ010000026">
    <property type="protein sequence ID" value="MCC4620809.1"/>
    <property type="molecule type" value="Genomic_DNA"/>
</dbReference>
<feature type="region of interest" description="Disordered" evidence="1">
    <location>
        <begin position="753"/>
        <end position="816"/>
    </location>
</feature>